<accession>A0A1I8NUE8</accession>
<evidence type="ECO:0000259" key="7">
    <source>
        <dbReference type="PROSITE" id="PS50835"/>
    </source>
</evidence>
<feature type="region of interest" description="Disordered" evidence="6">
    <location>
        <begin position="1446"/>
        <end position="1527"/>
    </location>
</feature>
<feature type="compositionally biased region" description="Basic and acidic residues" evidence="6">
    <location>
        <begin position="945"/>
        <end position="971"/>
    </location>
</feature>
<evidence type="ECO:0000256" key="6">
    <source>
        <dbReference type="SAM" id="MobiDB-lite"/>
    </source>
</evidence>
<organism evidence="8 9">
    <name type="scientific">Stomoxys calcitrans</name>
    <name type="common">Stable fly</name>
    <name type="synonym">Conops calcitrans</name>
    <dbReference type="NCBI Taxonomy" id="35570"/>
    <lineage>
        <taxon>Eukaryota</taxon>
        <taxon>Metazoa</taxon>
        <taxon>Ecdysozoa</taxon>
        <taxon>Arthropoda</taxon>
        <taxon>Hexapoda</taxon>
        <taxon>Insecta</taxon>
        <taxon>Pterygota</taxon>
        <taxon>Neoptera</taxon>
        <taxon>Endopterygota</taxon>
        <taxon>Diptera</taxon>
        <taxon>Brachycera</taxon>
        <taxon>Muscomorpha</taxon>
        <taxon>Muscoidea</taxon>
        <taxon>Muscidae</taxon>
        <taxon>Stomoxys</taxon>
    </lineage>
</organism>
<dbReference type="Pfam" id="PF07679">
    <property type="entry name" value="I-set"/>
    <property type="match status" value="12"/>
</dbReference>
<feature type="compositionally biased region" description="Low complexity" evidence="6">
    <location>
        <begin position="706"/>
        <end position="717"/>
    </location>
</feature>
<dbReference type="FunFam" id="2.60.40.10:FF:002363">
    <property type="entry name" value="Uncharacterized protein, isoform J"/>
    <property type="match status" value="1"/>
</dbReference>
<feature type="region of interest" description="Disordered" evidence="6">
    <location>
        <begin position="1191"/>
        <end position="1252"/>
    </location>
</feature>
<dbReference type="InterPro" id="IPR013783">
    <property type="entry name" value="Ig-like_fold"/>
</dbReference>
<dbReference type="SMART" id="SM00409">
    <property type="entry name" value="IG"/>
    <property type="match status" value="11"/>
</dbReference>
<proteinExistence type="inferred from homology"/>
<feature type="compositionally biased region" description="Acidic residues" evidence="6">
    <location>
        <begin position="348"/>
        <end position="371"/>
    </location>
</feature>
<dbReference type="FunFam" id="2.60.40.10:FF:000964">
    <property type="entry name" value="Stretchin-Mlck, isoform T"/>
    <property type="match status" value="1"/>
</dbReference>
<evidence type="ECO:0000256" key="2">
    <source>
        <dbReference type="ARBA" id="ARBA00022433"/>
    </source>
</evidence>
<dbReference type="EnsemblMetazoa" id="SCAU002118-RH">
    <property type="protein sequence ID" value="SCAU002118-PH"/>
    <property type="gene ID" value="SCAU002118"/>
</dbReference>
<feature type="domain" description="Ig-like" evidence="7">
    <location>
        <begin position="1522"/>
        <end position="1610"/>
    </location>
</feature>
<gene>
    <name evidence="8" type="primary">106080969</name>
</gene>
<feature type="domain" description="Ig-like" evidence="7">
    <location>
        <begin position="471"/>
        <end position="558"/>
    </location>
</feature>
<dbReference type="InterPro" id="IPR003598">
    <property type="entry name" value="Ig_sub2"/>
</dbReference>
<feature type="domain" description="Ig-like" evidence="7">
    <location>
        <begin position="1363"/>
        <end position="1448"/>
    </location>
</feature>
<feature type="region of interest" description="Disordered" evidence="6">
    <location>
        <begin position="692"/>
        <end position="725"/>
    </location>
</feature>
<dbReference type="InterPro" id="IPR036179">
    <property type="entry name" value="Ig-like_dom_sf"/>
</dbReference>
<evidence type="ECO:0000313" key="8">
    <source>
        <dbReference type="EnsemblMetazoa" id="SCAU002118-PH"/>
    </source>
</evidence>
<feature type="compositionally biased region" description="Basic and acidic residues" evidence="6">
    <location>
        <begin position="372"/>
        <end position="386"/>
    </location>
</feature>
<dbReference type="CDD" id="cd00096">
    <property type="entry name" value="Ig"/>
    <property type="match status" value="2"/>
</dbReference>
<dbReference type="FunFam" id="2.60.40.10:FF:000080">
    <property type="entry name" value="Myosin light chain kinase, smooth muscle"/>
    <property type="match status" value="1"/>
</dbReference>
<feature type="domain" description="Ig-like" evidence="7">
    <location>
        <begin position="1626"/>
        <end position="1712"/>
    </location>
</feature>
<feature type="domain" description="Ig-like" evidence="7">
    <location>
        <begin position="1267"/>
        <end position="1351"/>
    </location>
</feature>
<dbReference type="PANTHER" id="PTHR47633">
    <property type="entry name" value="IMMUNOGLOBULIN"/>
    <property type="match status" value="1"/>
</dbReference>
<keyword evidence="3" id="KW-0130">Cell adhesion</keyword>
<feature type="compositionally biased region" description="Basic residues" evidence="6">
    <location>
        <begin position="174"/>
        <end position="188"/>
    </location>
</feature>
<sequence>MGETEGETTAAEPRASEEPEAAPAQETLQVPTQKRRKLKSPTPGSLRGRSATPIRGRSQTPFTLYMTRRSATPSTWRSITPFLKREEKEKTPFELGRDLKTLLTCNTAVFDRALVMDISEPLEAQKPVRYITSDMSVIDRAAVMDVSNVEVIYVVEEYEEYEEEEEVIVEEVKPKKKGKGGKKARTPRKSAEKESTSPSGNLSETEGGEEAGDREDSVDVDEGDEPAEKGKKGKKKAAPKKKEKKEKSPSPKLTLKLEMGGGQKASKKMFEEKNQAPAGPGPKPPPKKSKMVLQMEEQARAAAKAAEEEAARQAAKPKGETFEERQKRLKAEQEEREREEAERRAQEEAEAEEAEEAEEGGEEGESGEEKDEFSSRYEEGGESRYDDYDEEHMDEEMDELGELPTETRRSSSSSEGFTRPDPDDEERWKQIAEEEGEEFATQLRKYSIAARRSEKERDEEWKRRREQKRLPHFIVFLSDRTVEAGHNVRLACAVGGPELSVKWFKDGKQLERDSTHRIINNNNMLALEVVNTTILDSGEYSCVVANMNDEVTSSCYVTIYEVFKDQPAPPSFKLVREYYHLRDDELTIEVHVHGVPRPVVTWWRGVFELKPNVKFTKLEEAHGVYKLLIYKPNNRDSGAYLCKAINSSGEAQISHTIEVGKNLHYHVPGIFHARGRLSRVKEEEARKAMEQAMKSKGESDQKRAEAAAAVKARAPRASPEPMVSGKQKLQFATQLRDRMALEGTNVRFVCNVIGPQASCRWQKDDKWVTVSDTIKNLSEEGKGVLELLKVNAESSGVYKCIARNDFCEIETSCYFKVYSAQVDGDEHEPIFALPIRDVYHSSQNDLVIDTKVRGNPRPVITWTKDQLPVVLDDRIVQIEHLDGICELIINKPTPSDSGKYTCIAQNKLGSQESTHSVQVDVIHTSRRSSVLSSVMSEGEGSQKGAKGERPARLPKKKDEEGSANYERRSRMPEPPPRSQLYFDANISNRYVAIGAKVKLQAVVNGPNPTCKWTKDDQNVQYGPRIRNMNRDSLASLEFLNCQPEDTGTYTLTAQNEYCKITQQAKLYVYDPKTATETEPVFVRPLKETYHLNTNELVLETGVRGEPMPKVQWLRDNIDIEEGGRFHTFYHADGTCELVIDCPNIKDKGKYIVRAENSAGKAEVTHLVHFEGKEHHIADNIHGVFHADKNLLKPKHVEPEKPKVLAGDSESETESKGGKGKGKKARKPRKDDESETEVASSANVSAMETASETGSLKKREKVIGIYFPTNMKDRVVAEGSKVKISCFLEAKEPQVKWFKNGEPMQNSPKCRGRYNEGLCTLEIPNAALEDAGEYKCWARDETGEAETFCRLEVYSDPGTGDVPPTFTRNIKDTYHGKLHELQLDVHVRGLPTPTVTWVKDGVQIEANEKYQQIDHDDGTCELFIMDPTQADSGKYVCQAENREGQAEISHMVTVKPRVRRPVSPSKDRPPVKPTGDTETEDETASKDGGGSKDGEGKEKKKKKRRDDEDGGGGGRRREAMPPPDLKKQLYFRNFLSNRTVKEGSNVKWMVNIDGPEPTARWFHNDNPIAFGPKSKLSMQDGIAWLNLIGVTEENAGTYTLRVKGPENEIVSSCTLFVYSTGKEEATPPVFAKGIKDTYSLTENELVLDCRVRGKPRPEIQWLKGSEMLIPGEKYTQIDTDDGFSKLIIHNPNERDSGVYGCLARNEAAETKITHQVVFKGREHFALEKTLGFYHRDPNKPHLVSPLGNQVVCGGGTIAITAEFMQTTTPIDVQWFRRREPLAGQPGVKTFYEKGVYTLAIMNASPEHEGSYTCRAQNAFGRIESHATVDVAVGVEKAERPPLFLSRPETEMKIAVGDPFSLSFRIAGDPKPKLTFMKGTKDITKSDRVSKEVSDDYTRFTVQKSQIADSGTYFVVARNNNGTDRIFVTVEVMPRARSETPSAPRWGLPVESYPDVSFFKDKVTHLIT</sequence>
<feature type="domain" description="Ig-like" evidence="7">
    <location>
        <begin position="976"/>
        <end position="1067"/>
    </location>
</feature>
<feature type="compositionally biased region" description="Basic and acidic residues" evidence="6">
    <location>
        <begin position="692"/>
        <end position="705"/>
    </location>
</feature>
<dbReference type="InterPro" id="IPR007110">
    <property type="entry name" value="Ig-like_dom"/>
</dbReference>
<feature type="domain" description="Ig-like" evidence="7">
    <location>
        <begin position="1739"/>
        <end position="1828"/>
    </location>
</feature>
<dbReference type="InterPro" id="IPR013098">
    <property type="entry name" value="Ig_I-set"/>
</dbReference>
<keyword evidence="9" id="KW-1185">Reference proteome</keyword>
<feature type="domain" description="Ig-like" evidence="7">
    <location>
        <begin position="715"/>
        <end position="804"/>
    </location>
</feature>
<feature type="compositionally biased region" description="Basic residues" evidence="6">
    <location>
        <begin position="1217"/>
        <end position="1227"/>
    </location>
</feature>
<reference evidence="8" key="1">
    <citation type="submission" date="2020-05" db="UniProtKB">
        <authorList>
            <consortium name="EnsemblMetazoa"/>
        </authorList>
    </citation>
    <scope>IDENTIFICATION</scope>
    <source>
        <strain evidence="8">USDA</strain>
    </source>
</reference>
<dbReference type="InterPro" id="IPR003599">
    <property type="entry name" value="Ig_sub"/>
</dbReference>
<protein>
    <recommendedName>
        <fullName evidence="7">Ig-like domain-containing protein</fullName>
    </recommendedName>
</protein>
<keyword evidence="2" id="KW-0787">Thick filament</keyword>
<dbReference type="GO" id="GO:0007155">
    <property type="term" value="P:cell adhesion"/>
    <property type="evidence" value="ECO:0007669"/>
    <property type="project" value="UniProtKB-KW"/>
</dbReference>
<dbReference type="FunFam" id="2.60.40.10:FF:000557">
    <property type="entry name" value="Myosin binding protein Ha"/>
    <property type="match status" value="3"/>
</dbReference>
<evidence type="ECO:0000256" key="4">
    <source>
        <dbReference type="ARBA" id="ARBA00023179"/>
    </source>
</evidence>
<feature type="compositionally biased region" description="Polar residues" evidence="6">
    <location>
        <begin position="1236"/>
        <end position="1252"/>
    </location>
</feature>
<feature type="compositionally biased region" description="Basic residues" evidence="6">
    <location>
        <begin position="231"/>
        <end position="244"/>
    </location>
</feature>
<feature type="compositionally biased region" description="Basic and acidic residues" evidence="6">
    <location>
        <begin position="418"/>
        <end position="427"/>
    </location>
</feature>
<feature type="domain" description="Ig-like" evidence="7">
    <location>
        <begin position="570"/>
        <end position="658"/>
    </location>
</feature>
<name>A0A1I8NUE8_STOCA</name>
<evidence type="ECO:0000256" key="5">
    <source>
        <dbReference type="ARBA" id="ARBA00023319"/>
    </source>
</evidence>
<feature type="compositionally biased region" description="Acidic residues" evidence="6">
    <location>
        <begin position="206"/>
        <end position="225"/>
    </location>
</feature>
<dbReference type="Gene3D" id="2.60.40.10">
    <property type="entry name" value="Immunoglobulins"/>
    <property type="match status" value="12"/>
</dbReference>
<evidence type="ECO:0000256" key="1">
    <source>
        <dbReference type="ARBA" id="ARBA00006692"/>
    </source>
</evidence>
<dbReference type="Proteomes" id="UP000095300">
    <property type="component" value="Unassembled WGS sequence"/>
</dbReference>
<dbReference type="OrthoDB" id="10260894at2759"/>
<keyword evidence="4" id="KW-0514">Muscle protein</keyword>
<feature type="compositionally biased region" description="Basic and acidic residues" evidence="6">
    <location>
        <begin position="1191"/>
        <end position="1202"/>
    </location>
</feature>
<dbReference type="GO" id="GO:0032982">
    <property type="term" value="C:myosin filament"/>
    <property type="evidence" value="ECO:0007669"/>
    <property type="project" value="UniProtKB-KW"/>
</dbReference>
<keyword evidence="5" id="KW-0393">Immunoglobulin domain</keyword>
<dbReference type="FunFam" id="2.60.40.10:FF:000107">
    <property type="entry name" value="Myosin, light chain kinase a"/>
    <property type="match status" value="1"/>
</dbReference>
<feature type="compositionally biased region" description="Acidic residues" evidence="6">
    <location>
        <begin position="387"/>
        <end position="401"/>
    </location>
</feature>
<feature type="domain" description="Ig-like" evidence="7">
    <location>
        <begin position="829"/>
        <end position="920"/>
    </location>
</feature>
<dbReference type="VEuPathDB" id="VectorBase:SCAU002118"/>
<feature type="compositionally biased region" description="Basic and acidic residues" evidence="6">
    <location>
        <begin position="1514"/>
        <end position="1526"/>
    </location>
</feature>
<dbReference type="SUPFAM" id="SSF48726">
    <property type="entry name" value="Immunoglobulin"/>
    <property type="match status" value="12"/>
</dbReference>
<evidence type="ECO:0000256" key="3">
    <source>
        <dbReference type="ARBA" id="ARBA00022889"/>
    </source>
</evidence>
<dbReference type="FunFam" id="2.60.40.10:FF:001166">
    <property type="entry name" value="Uncharacterized protein, isoform D"/>
    <property type="match status" value="1"/>
</dbReference>
<evidence type="ECO:0000313" key="9">
    <source>
        <dbReference type="Proteomes" id="UP000095300"/>
    </source>
</evidence>
<dbReference type="PROSITE" id="PS50835">
    <property type="entry name" value="IG_LIKE"/>
    <property type="match status" value="10"/>
</dbReference>
<feature type="compositionally biased region" description="Basic and acidic residues" evidence="6">
    <location>
        <begin position="305"/>
        <end position="347"/>
    </location>
</feature>
<feature type="region of interest" description="Disordered" evidence="6">
    <location>
        <begin position="928"/>
        <end position="977"/>
    </location>
</feature>
<feature type="compositionally biased region" description="Basic and acidic residues" evidence="6">
    <location>
        <begin position="1482"/>
        <end position="1497"/>
    </location>
</feature>
<feature type="region of interest" description="Disordered" evidence="6">
    <location>
        <begin position="173"/>
        <end position="427"/>
    </location>
</feature>
<comment type="similarity">
    <text evidence="1">Belongs to the protein kinase superfamily. CAMK Ser/Thr protein kinase family.</text>
</comment>
<dbReference type="SMART" id="SM00408">
    <property type="entry name" value="IGc2"/>
    <property type="match status" value="11"/>
</dbReference>
<feature type="compositionally biased region" description="Low complexity" evidence="6">
    <location>
        <begin position="928"/>
        <end position="939"/>
    </location>
</feature>
<feature type="region of interest" description="Disordered" evidence="6">
    <location>
        <begin position="1"/>
        <end position="59"/>
    </location>
</feature>